<reference evidence="2" key="1">
    <citation type="submission" date="2023-09" db="EMBL/GenBank/DDBJ databases">
        <title>Description of first Herbaspirillum huttiense subsp. nephrolepsisexaltata and Herbaspirillum huttiense subsp. lycopersicon.</title>
        <authorList>
            <person name="Poudel M."/>
            <person name="Sharma A."/>
            <person name="Goss E."/>
            <person name="Tapia J.H."/>
            <person name="Harmon C.M."/>
            <person name="Jones J.B."/>
        </authorList>
    </citation>
    <scope>NUCLEOTIDE SEQUENCE</scope>
    <source>
        <strain evidence="2">SE1</strain>
    </source>
</reference>
<organism evidence="2 3">
    <name type="scientific">Herbaspirillum huttiense subsp. lycopersici</name>
    <dbReference type="NCBI Taxonomy" id="3074428"/>
    <lineage>
        <taxon>Bacteria</taxon>
        <taxon>Pseudomonadati</taxon>
        <taxon>Pseudomonadota</taxon>
        <taxon>Betaproteobacteria</taxon>
        <taxon>Burkholderiales</taxon>
        <taxon>Oxalobacteraceae</taxon>
        <taxon>Herbaspirillum</taxon>
    </lineage>
</organism>
<proteinExistence type="predicted"/>
<feature type="transmembrane region" description="Helical" evidence="1">
    <location>
        <begin position="92"/>
        <end position="114"/>
    </location>
</feature>
<keyword evidence="1" id="KW-0812">Transmembrane</keyword>
<comment type="caution">
    <text evidence="2">The sequence shown here is derived from an EMBL/GenBank/DDBJ whole genome shotgun (WGS) entry which is preliminary data.</text>
</comment>
<protein>
    <recommendedName>
        <fullName evidence="4">Transmembrane protein</fullName>
    </recommendedName>
</protein>
<gene>
    <name evidence="2" type="ORF">RI048_16275</name>
</gene>
<name>A0ABU2ENR3_9BURK</name>
<keyword evidence="1" id="KW-0472">Membrane</keyword>
<keyword evidence="3" id="KW-1185">Reference proteome</keyword>
<feature type="transmembrane region" description="Helical" evidence="1">
    <location>
        <begin position="12"/>
        <end position="39"/>
    </location>
</feature>
<dbReference type="EMBL" id="JAVLSJ010000008">
    <property type="protein sequence ID" value="MDR9849791.1"/>
    <property type="molecule type" value="Genomic_DNA"/>
</dbReference>
<sequence>MPVARAYFTQLFLGTLYAALFLCLIPMATGAAMLFLPAPQWQPWHPDRWQDSLHAHRETLYWLAALLMAATLAWFCWGMGRVIGQAQPRWQPAYWTTTLLYMLVMSYGVAIAVVTSTRPHYQQCQMYTEKLNGGLRHYRGEDFLVELCGTGSGDNRHDQIRLRIFDEQGQWRAVRYFTVQWGGHYPLLIDYARDHLAYFDASKGEDEEFVKVVAMPPTLADWLSTRIPLLD</sequence>
<evidence type="ECO:0000313" key="2">
    <source>
        <dbReference type="EMBL" id="MDR9849791.1"/>
    </source>
</evidence>
<feature type="transmembrane region" description="Helical" evidence="1">
    <location>
        <begin position="59"/>
        <end position="80"/>
    </location>
</feature>
<evidence type="ECO:0008006" key="4">
    <source>
        <dbReference type="Google" id="ProtNLM"/>
    </source>
</evidence>
<accession>A0ABU2ENR3</accession>
<dbReference type="RefSeq" id="WP_121042705.1">
    <property type="nucleotide sequence ID" value="NZ_JAVLSJ010000008.1"/>
</dbReference>
<evidence type="ECO:0000313" key="3">
    <source>
        <dbReference type="Proteomes" id="UP001246576"/>
    </source>
</evidence>
<keyword evidence="1" id="KW-1133">Transmembrane helix</keyword>
<evidence type="ECO:0000256" key="1">
    <source>
        <dbReference type="SAM" id="Phobius"/>
    </source>
</evidence>
<dbReference type="Proteomes" id="UP001246576">
    <property type="component" value="Unassembled WGS sequence"/>
</dbReference>